<reference evidence="6" key="1">
    <citation type="submission" date="2022-10" db="EMBL/GenBank/DDBJ databases">
        <title>Luteolibacter sp. GHJ8, whole genome shotgun sequencing project.</title>
        <authorList>
            <person name="Zhao G."/>
            <person name="Shen L."/>
        </authorList>
    </citation>
    <scope>NUCLEOTIDE SEQUENCE</scope>
    <source>
        <strain evidence="6">GHJ8</strain>
    </source>
</reference>
<dbReference type="Pfam" id="PF18884">
    <property type="entry name" value="TSP3_bac"/>
    <property type="match status" value="3"/>
</dbReference>
<keyword evidence="3" id="KW-0732">Signal</keyword>
<evidence type="ECO:0000256" key="2">
    <source>
        <dbReference type="ARBA" id="ARBA00022525"/>
    </source>
</evidence>
<protein>
    <submittedName>
        <fullName evidence="6">Uncharacterized protein</fullName>
    </submittedName>
</protein>
<evidence type="ECO:0000256" key="3">
    <source>
        <dbReference type="ARBA" id="ARBA00022729"/>
    </source>
</evidence>
<dbReference type="InterPro" id="IPR059100">
    <property type="entry name" value="TSP3_bac"/>
</dbReference>
<keyword evidence="7" id="KW-1185">Reference proteome</keyword>
<feature type="region of interest" description="Disordered" evidence="5">
    <location>
        <begin position="267"/>
        <end position="372"/>
    </location>
</feature>
<proteinExistence type="predicted"/>
<evidence type="ECO:0000256" key="4">
    <source>
        <dbReference type="ARBA" id="ARBA00022837"/>
    </source>
</evidence>
<accession>A0ABT3FWJ4</accession>
<feature type="compositionally biased region" description="Polar residues" evidence="5">
    <location>
        <begin position="363"/>
        <end position="372"/>
    </location>
</feature>
<evidence type="ECO:0000313" key="6">
    <source>
        <dbReference type="EMBL" id="MCW1911966.1"/>
    </source>
</evidence>
<dbReference type="InterPro" id="IPR018247">
    <property type="entry name" value="EF_Hand_1_Ca_BS"/>
</dbReference>
<feature type="region of interest" description="Disordered" evidence="5">
    <location>
        <begin position="701"/>
        <end position="737"/>
    </location>
</feature>
<name>A0ABT3FWJ4_9BACT</name>
<dbReference type="PROSITE" id="PS00018">
    <property type="entry name" value="EF_HAND_1"/>
    <property type="match status" value="1"/>
</dbReference>
<feature type="compositionally biased region" description="Polar residues" evidence="5">
    <location>
        <begin position="283"/>
        <end position="293"/>
    </location>
</feature>
<dbReference type="EMBL" id="JAPDDR010000001">
    <property type="protein sequence ID" value="MCW1911966.1"/>
    <property type="molecule type" value="Genomic_DNA"/>
</dbReference>
<dbReference type="Proteomes" id="UP001165653">
    <property type="component" value="Unassembled WGS sequence"/>
</dbReference>
<dbReference type="InterPro" id="IPR053180">
    <property type="entry name" value="Ca-binding_acidic-repeat"/>
</dbReference>
<sequence>MNETHLNPRPRTRRIIVATGLCFPICAGAILAADFPIGVNFTETASHMLDAGETAGAPGFEHTNWNNRGRWGNAGPLNDNTGTATAVNLKWDSTNLWANNANETLGGNHKMMKGYLDSNGTAITAPFDGVFGNSDDKPIMLLTGMNAWMTAKGLTSYSVVIYSDGDDGTGNRASRIWLAAANPGSPVAGDPGLGGDLTSRVDVIDNSNWGTTPTFTRVTGTSGTGNYVVFSGQTADAFYIRVDEAGSVPLRCPVNAIQIIGTNQVNLADTDNDGMPDVWESNFGLNPNDNGSVNPDNGPSGDPDGDGRTNIQEYNSGNNSTNPNNPDTDSDGLEDGAEFTAGTNPNNTDSDNDLLPDGWEVANNLNPLDDGTTNINNGPDGDPDSDGLVNILEFEFGADPNDGDTDDDTLSDGVESKTGFWGGEVATGTDPVKVDSDADGLADNLENPEAAYVAGITPGTDPNLSDSDGDGTNDRWEFLLGTNPASDTSNVPKVAVTNHSFELPATATFIQGVPTNWTLANGPAPEDAFVENTASVGMSGGDGTQFVGIEQDTAYLHQDTGVAFSPNTTYIVDLASGYRVGYGTSRVELGLFSSTAVGTDLGYPGWMDINGVITTSGNPDADGIYNKFRDASALATIGSGALGRAYAFVTGATPPPGNIVVFVRQDGGGRELVDNVRILAIPNSTDVDNDDLPDAWELANRLDPRSATGDNGATGDPDGDGFTNAEELAAGSDPDFAGSTPVVVEPSIISSGFNGTAFEVTVGSLDAAKTYTLARGLNLGGFTPIGTTFTGGTTHTFIDTTPPPGRAFYRVQETP</sequence>
<evidence type="ECO:0000256" key="1">
    <source>
        <dbReference type="ARBA" id="ARBA00004613"/>
    </source>
</evidence>
<evidence type="ECO:0000256" key="5">
    <source>
        <dbReference type="SAM" id="MobiDB-lite"/>
    </source>
</evidence>
<dbReference type="PANTHER" id="PTHR37467">
    <property type="entry name" value="EXPORTED CALCIUM-BINDING GLYCOPROTEIN-RELATED"/>
    <property type="match status" value="1"/>
</dbReference>
<comment type="caution">
    <text evidence="6">The sequence shown here is derived from an EMBL/GenBank/DDBJ whole genome shotgun (WGS) entry which is preliminary data.</text>
</comment>
<evidence type="ECO:0000313" key="7">
    <source>
        <dbReference type="Proteomes" id="UP001165653"/>
    </source>
</evidence>
<dbReference type="PANTHER" id="PTHR37467:SF1">
    <property type="entry name" value="EXPORTED CALCIUM-BINDING GLYCOPROTEIN"/>
    <property type="match status" value="1"/>
</dbReference>
<gene>
    <name evidence="6" type="ORF">OJ996_00165</name>
</gene>
<feature type="compositionally biased region" description="Low complexity" evidence="5">
    <location>
        <begin position="315"/>
        <end position="327"/>
    </location>
</feature>
<keyword evidence="4" id="KW-0106">Calcium</keyword>
<feature type="compositionally biased region" description="Acidic residues" evidence="5">
    <location>
        <begin position="328"/>
        <end position="337"/>
    </location>
</feature>
<dbReference type="RefSeq" id="WP_264509915.1">
    <property type="nucleotide sequence ID" value="NZ_JAPDDR010000001.1"/>
</dbReference>
<comment type="subcellular location">
    <subcellularLocation>
        <location evidence="1">Secreted</location>
    </subcellularLocation>
</comment>
<organism evidence="6 7">
    <name type="scientific">Luteolibacter rhizosphaerae</name>
    <dbReference type="NCBI Taxonomy" id="2989719"/>
    <lineage>
        <taxon>Bacteria</taxon>
        <taxon>Pseudomonadati</taxon>
        <taxon>Verrucomicrobiota</taxon>
        <taxon>Verrucomicrobiia</taxon>
        <taxon>Verrucomicrobiales</taxon>
        <taxon>Verrucomicrobiaceae</taxon>
        <taxon>Luteolibacter</taxon>
    </lineage>
</organism>
<keyword evidence="2" id="KW-0964">Secreted</keyword>